<name>A0ABW8JCL0_9GAMM</name>
<reference evidence="6 7" key="1">
    <citation type="submission" date="2020-10" db="EMBL/GenBank/DDBJ databases">
        <title>Phylogeny of dyella-like bacteria.</title>
        <authorList>
            <person name="Fu J."/>
        </authorList>
    </citation>
    <scope>NUCLEOTIDE SEQUENCE [LARGE SCALE GENOMIC DNA]</scope>
    <source>
        <strain evidence="6 7">KACC 19113</strain>
    </source>
</reference>
<feature type="DNA-binding region" description="H-T-H motif" evidence="4">
    <location>
        <begin position="23"/>
        <end position="42"/>
    </location>
</feature>
<feature type="domain" description="HTH tetR-type" evidence="5">
    <location>
        <begin position="1"/>
        <end position="60"/>
    </location>
</feature>
<dbReference type="InterPro" id="IPR036271">
    <property type="entry name" value="Tet_transcr_reg_TetR-rel_C_sf"/>
</dbReference>
<sequence length="192" mass="21356">MTKGRILSSAKAVLESAGFEGLTIRKVAQRAGLSPMALYRHFKNKDELLNALMQDGISAWETIVRGIRARDPVKWLEALMEAYLDFALTQPHRFDAAFFLPAPAARQFPDDFAAGRSPALALAMARIDQAKAEGRFRDEPTLGIAMALAAYGQGFVSMQRARRFASDKQFKELYRAAKRQFLDSLKPSGKSE</sequence>
<dbReference type="PANTHER" id="PTHR30055">
    <property type="entry name" value="HTH-TYPE TRANSCRIPTIONAL REGULATOR RUTR"/>
    <property type="match status" value="1"/>
</dbReference>
<evidence type="ECO:0000256" key="1">
    <source>
        <dbReference type="ARBA" id="ARBA00023015"/>
    </source>
</evidence>
<dbReference type="Gene3D" id="1.10.357.10">
    <property type="entry name" value="Tetracycline Repressor, domain 2"/>
    <property type="match status" value="1"/>
</dbReference>
<accession>A0ABW8JCL0</accession>
<keyword evidence="1" id="KW-0805">Transcription regulation</keyword>
<keyword evidence="7" id="KW-1185">Reference proteome</keyword>
<dbReference type="Pfam" id="PF00440">
    <property type="entry name" value="TetR_N"/>
    <property type="match status" value="1"/>
</dbReference>
<dbReference type="Proteomes" id="UP001620339">
    <property type="component" value="Unassembled WGS sequence"/>
</dbReference>
<organism evidence="6 7">
    <name type="scientific">Rhodanobacter hydrolyticus</name>
    <dbReference type="NCBI Taxonomy" id="2250595"/>
    <lineage>
        <taxon>Bacteria</taxon>
        <taxon>Pseudomonadati</taxon>
        <taxon>Pseudomonadota</taxon>
        <taxon>Gammaproteobacteria</taxon>
        <taxon>Lysobacterales</taxon>
        <taxon>Rhodanobacteraceae</taxon>
        <taxon>Rhodanobacter</taxon>
    </lineage>
</organism>
<dbReference type="SUPFAM" id="SSF48498">
    <property type="entry name" value="Tetracyclin repressor-like, C-terminal domain"/>
    <property type="match status" value="1"/>
</dbReference>
<protein>
    <submittedName>
        <fullName evidence="6">TetR/AcrR family transcriptional regulator</fullName>
    </submittedName>
</protein>
<evidence type="ECO:0000256" key="4">
    <source>
        <dbReference type="PROSITE-ProRule" id="PRU00335"/>
    </source>
</evidence>
<evidence type="ECO:0000313" key="6">
    <source>
        <dbReference type="EMBL" id="MFK2879453.1"/>
    </source>
</evidence>
<dbReference type="PRINTS" id="PR00455">
    <property type="entry name" value="HTHTETR"/>
</dbReference>
<evidence type="ECO:0000313" key="7">
    <source>
        <dbReference type="Proteomes" id="UP001620339"/>
    </source>
</evidence>
<dbReference type="Pfam" id="PF13305">
    <property type="entry name" value="TetR_C_33"/>
    <property type="match status" value="1"/>
</dbReference>
<dbReference type="EMBL" id="JADIKK010000008">
    <property type="protein sequence ID" value="MFK2879453.1"/>
    <property type="molecule type" value="Genomic_DNA"/>
</dbReference>
<proteinExistence type="predicted"/>
<dbReference type="InterPro" id="IPR025996">
    <property type="entry name" value="MT1864/Rv1816-like_C"/>
</dbReference>
<keyword evidence="3" id="KW-0804">Transcription</keyword>
<dbReference type="RefSeq" id="WP_404616237.1">
    <property type="nucleotide sequence ID" value="NZ_JADIKK010000008.1"/>
</dbReference>
<dbReference type="PANTHER" id="PTHR30055:SF234">
    <property type="entry name" value="HTH-TYPE TRANSCRIPTIONAL REGULATOR BETI"/>
    <property type="match status" value="1"/>
</dbReference>
<gene>
    <name evidence="6" type="ORF">ISP25_20470</name>
</gene>
<evidence type="ECO:0000259" key="5">
    <source>
        <dbReference type="PROSITE" id="PS50977"/>
    </source>
</evidence>
<comment type="caution">
    <text evidence="6">The sequence shown here is derived from an EMBL/GenBank/DDBJ whole genome shotgun (WGS) entry which is preliminary data.</text>
</comment>
<evidence type="ECO:0000256" key="2">
    <source>
        <dbReference type="ARBA" id="ARBA00023125"/>
    </source>
</evidence>
<dbReference type="InterPro" id="IPR001647">
    <property type="entry name" value="HTH_TetR"/>
</dbReference>
<dbReference type="SUPFAM" id="SSF46689">
    <property type="entry name" value="Homeodomain-like"/>
    <property type="match status" value="1"/>
</dbReference>
<evidence type="ECO:0000256" key="3">
    <source>
        <dbReference type="ARBA" id="ARBA00023163"/>
    </source>
</evidence>
<keyword evidence="2 4" id="KW-0238">DNA-binding</keyword>
<dbReference type="InterPro" id="IPR009057">
    <property type="entry name" value="Homeodomain-like_sf"/>
</dbReference>
<dbReference type="PROSITE" id="PS50977">
    <property type="entry name" value="HTH_TETR_2"/>
    <property type="match status" value="1"/>
</dbReference>
<dbReference type="InterPro" id="IPR050109">
    <property type="entry name" value="HTH-type_TetR-like_transc_reg"/>
</dbReference>